<dbReference type="Proteomes" id="UP000622890">
    <property type="component" value="Unassembled WGS sequence"/>
</dbReference>
<name>A0A934SWQ2_9BURK</name>
<dbReference type="PANTHER" id="PTHR42733">
    <property type="entry name" value="DJ-1 PROTEIN"/>
    <property type="match status" value="1"/>
</dbReference>
<dbReference type="InterPro" id="IPR002818">
    <property type="entry name" value="DJ-1/PfpI"/>
</dbReference>
<keyword evidence="3" id="KW-0315">Glutamine amidotransferase</keyword>
<proteinExistence type="inferred from homology"/>
<gene>
    <name evidence="3" type="ORF">JJB74_26610</name>
</gene>
<dbReference type="SUPFAM" id="SSF52317">
    <property type="entry name" value="Class I glutamine amidotransferase-like"/>
    <property type="match status" value="1"/>
</dbReference>
<dbReference type="AlphaFoldDB" id="A0A934SWQ2"/>
<keyword evidence="4" id="KW-1185">Reference proteome</keyword>
<protein>
    <submittedName>
        <fullName evidence="3">Type 1 glutamine amidotransferase</fullName>
    </submittedName>
</protein>
<dbReference type="RefSeq" id="WP_200597228.1">
    <property type="nucleotide sequence ID" value="NZ_JAEPBG010000018.1"/>
</dbReference>
<dbReference type="InterPro" id="IPR006286">
    <property type="entry name" value="C56_PfpI-like"/>
</dbReference>
<evidence type="ECO:0000259" key="2">
    <source>
        <dbReference type="Pfam" id="PF01965"/>
    </source>
</evidence>
<dbReference type="InterPro" id="IPR029062">
    <property type="entry name" value="Class_I_gatase-like"/>
</dbReference>
<dbReference type="Gene3D" id="3.40.50.880">
    <property type="match status" value="1"/>
</dbReference>
<dbReference type="CDD" id="cd03134">
    <property type="entry name" value="GATase1_PfpI_like"/>
    <property type="match status" value="1"/>
</dbReference>
<organism evidence="3 4">
    <name type="scientific">Noviherbaspirillum pedocola</name>
    <dbReference type="NCBI Taxonomy" id="2801341"/>
    <lineage>
        <taxon>Bacteria</taxon>
        <taxon>Pseudomonadati</taxon>
        <taxon>Pseudomonadota</taxon>
        <taxon>Betaproteobacteria</taxon>
        <taxon>Burkholderiales</taxon>
        <taxon>Oxalobacteraceae</taxon>
        <taxon>Noviherbaspirillum</taxon>
    </lineage>
</organism>
<sequence length="242" mass="26070">MFGSSKLEGRRIAVLVADGFEKIELTMPMSALRAAGAEVDIISLRNGSIRAMNMHEPAGKIAVDYAIDEVDPDDYDGLLIPGGFINPDLLRQSADAREFVRAFDRRRKPIATLCHGPWLLASAGLTRGRTMTSWPGIRDDMVHAGATWLDQKLVRDGNWITSRGPQDMKAFIRGMRELFAETAPIVSVPSFALSSSPQRASPPKLAAGAVNLLPLPSLRTIALLAIVGAGVAGMAKRAPQQS</sequence>
<evidence type="ECO:0000256" key="1">
    <source>
        <dbReference type="ARBA" id="ARBA00008542"/>
    </source>
</evidence>
<dbReference type="PANTHER" id="PTHR42733:SF12">
    <property type="entry name" value="PROTEINASE"/>
    <property type="match status" value="1"/>
</dbReference>
<comment type="similarity">
    <text evidence="1">Belongs to the peptidase C56 family.</text>
</comment>
<dbReference type="Pfam" id="PF01965">
    <property type="entry name" value="DJ-1_PfpI"/>
    <property type="match status" value="1"/>
</dbReference>
<evidence type="ECO:0000313" key="4">
    <source>
        <dbReference type="Proteomes" id="UP000622890"/>
    </source>
</evidence>
<feature type="domain" description="DJ-1/PfpI" evidence="2">
    <location>
        <begin position="10"/>
        <end position="173"/>
    </location>
</feature>
<dbReference type="NCBIfam" id="TIGR01382">
    <property type="entry name" value="PfpI"/>
    <property type="match status" value="1"/>
</dbReference>
<comment type="caution">
    <text evidence="3">The sequence shown here is derived from an EMBL/GenBank/DDBJ whole genome shotgun (WGS) entry which is preliminary data.</text>
</comment>
<dbReference type="EMBL" id="JAEPBG010000018">
    <property type="protein sequence ID" value="MBK4738211.1"/>
    <property type="molecule type" value="Genomic_DNA"/>
</dbReference>
<dbReference type="PROSITE" id="PS51276">
    <property type="entry name" value="PEPTIDASE_C56_PFPI"/>
    <property type="match status" value="1"/>
</dbReference>
<evidence type="ECO:0000313" key="3">
    <source>
        <dbReference type="EMBL" id="MBK4738211.1"/>
    </source>
</evidence>
<accession>A0A934SWQ2</accession>
<reference evidence="3" key="1">
    <citation type="submission" date="2021-01" db="EMBL/GenBank/DDBJ databases">
        <title>Genome sequence of strain Noviherbaspirillum sp. DKR-6.</title>
        <authorList>
            <person name="Chaudhary D.K."/>
        </authorList>
    </citation>
    <scope>NUCLEOTIDE SEQUENCE</scope>
    <source>
        <strain evidence="3">DKR-6</strain>
    </source>
</reference>